<feature type="signal peptide" evidence="1">
    <location>
        <begin position="1"/>
        <end position="21"/>
    </location>
</feature>
<proteinExistence type="predicted"/>
<accession>H6N829</accession>
<evidence type="ECO:0008006" key="4">
    <source>
        <dbReference type="Google" id="ProtNLM"/>
    </source>
</evidence>
<evidence type="ECO:0000313" key="2">
    <source>
        <dbReference type="EMBL" id="AEW45801.2"/>
    </source>
</evidence>
<dbReference type="STRING" id="1111676.MHC_04725"/>
<dbReference type="EMBL" id="CP003199">
    <property type="protein sequence ID" value="AEW45801.2"/>
    <property type="molecule type" value="Genomic_DNA"/>
</dbReference>
<evidence type="ECO:0000313" key="3">
    <source>
        <dbReference type="Proteomes" id="UP000009135"/>
    </source>
</evidence>
<keyword evidence="3" id="KW-1185">Reference proteome</keyword>
<organism evidence="2 3">
    <name type="scientific">Mycoplasma haemocanis (strain Illinois)</name>
    <dbReference type="NCBI Taxonomy" id="1111676"/>
    <lineage>
        <taxon>Bacteria</taxon>
        <taxon>Bacillati</taxon>
        <taxon>Mycoplasmatota</taxon>
        <taxon>Mollicutes</taxon>
        <taxon>Mycoplasmataceae</taxon>
        <taxon>Mycoplasma</taxon>
    </lineage>
</organism>
<dbReference type="HOGENOM" id="CLU_098620_3_0_14"/>
<gene>
    <name evidence="2" type="ordered locus">MHC_04725</name>
</gene>
<keyword evidence="1" id="KW-0732">Signal</keyword>
<dbReference type="AlphaFoldDB" id="H6N829"/>
<dbReference type="KEGG" id="mhe:MHC_04725"/>
<reference evidence="2 3" key="1">
    <citation type="journal article" date="2012" name="J. Bacteriol.">
        <title>Complete genome sequence of Mycoplasma haemocanis strain Illinois.</title>
        <authorList>
            <person name="do Nascimento N.C."/>
            <person name="Guimaraes A.M."/>
            <person name="Santos A.P."/>
            <person name="Sanmiguel P.J."/>
            <person name="Messick J.B."/>
        </authorList>
    </citation>
    <scope>NUCLEOTIDE SEQUENCE [LARGE SCALE GENOMIC DNA]</scope>
    <source>
        <strain evidence="2 3">Illinois</strain>
    </source>
</reference>
<sequence length="206" mass="23572">MRVHMNISKLLLVAGSSSTLAVGTYLAKERWMPSSSEMKPPKKSISQVLMENKYVPLDPDRSDNWNTVLTKYNNAHSSANRQEDQLKNYCRVLLDKKEFVDSDYKEARRWCVSPQTVTERLALFKKTPLSTNDPGTTDDNDWKQKIASHGHATKNKLTHTFNGDETQNLKGIKAECKTLNEKSNDLETFEDDFSKSFDWCSKDTQS</sequence>
<protein>
    <recommendedName>
        <fullName evidence="4">Lipoprotein</fullName>
    </recommendedName>
</protein>
<evidence type="ECO:0000256" key="1">
    <source>
        <dbReference type="SAM" id="SignalP"/>
    </source>
</evidence>
<dbReference type="Proteomes" id="UP000009135">
    <property type="component" value="Chromosome"/>
</dbReference>
<name>H6N829_MYCHN</name>
<feature type="chain" id="PRO_5003604607" description="Lipoprotein" evidence="1">
    <location>
        <begin position="22"/>
        <end position="206"/>
    </location>
</feature>